<feature type="chain" id="PRO_5037051412" evidence="1">
    <location>
        <begin position="24"/>
        <end position="119"/>
    </location>
</feature>
<dbReference type="PANTHER" id="PTHR36507:SF1">
    <property type="entry name" value="BLL1555 PROTEIN"/>
    <property type="match status" value="1"/>
</dbReference>
<dbReference type="AlphaFoldDB" id="A0A939S773"/>
<dbReference type="InterPro" id="IPR008972">
    <property type="entry name" value="Cupredoxin"/>
</dbReference>
<reference evidence="3" key="1">
    <citation type="submission" date="2021-03" db="EMBL/GenBank/DDBJ databases">
        <title>Leucobacter chromiisoli sp. nov., isolated from chromium-containing soil of chemical plant.</title>
        <authorList>
            <person name="Xu Z."/>
        </authorList>
    </citation>
    <scope>NUCLEOTIDE SEQUENCE</scope>
    <source>
        <strain evidence="3">S27</strain>
    </source>
</reference>
<accession>A0A939S773</accession>
<keyword evidence="4" id="KW-1185">Reference proteome</keyword>
<gene>
    <name evidence="3" type="ORF">J4H92_01835</name>
</gene>
<dbReference type="RefSeq" id="WP_208095322.1">
    <property type="nucleotide sequence ID" value="NZ_JAGDYM010000003.1"/>
</dbReference>
<keyword evidence="1" id="KW-0732">Signal</keyword>
<sequence length="119" mass="12572">MLRAWAGLGALALLAGATGCAPAKPDPVPSDTGADPVVTIQVIDNRFEPSTVEIEAGQAVRWVFGGQADHDVVAEDGSFVSELMRSGEYVHVFDDPGEWAYDCSIHPEMTGTVVVSERG</sequence>
<name>A0A939S773_9MICO</name>
<dbReference type="Gene3D" id="2.60.40.420">
    <property type="entry name" value="Cupredoxins - blue copper proteins"/>
    <property type="match status" value="1"/>
</dbReference>
<protein>
    <submittedName>
        <fullName evidence="3">Cupredoxin domain-containing protein</fullName>
    </submittedName>
</protein>
<comment type="caution">
    <text evidence="3">The sequence shown here is derived from an EMBL/GenBank/DDBJ whole genome shotgun (WGS) entry which is preliminary data.</text>
</comment>
<evidence type="ECO:0000256" key="1">
    <source>
        <dbReference type="SAM" id="SignalP"/>
    </source>
</evidence>
<dbReference type="EMBL" id="JAGDYM010000003">
    <property type="protein sequence ID" value="MBO1900686.1"/>
    <property type="molecule type" value="Genomic_DNA"/>
</dbReference>
<proteinExistence type="predicted"/>
<feature type="domain" description="EfeO-type cupredoxin-like" evidence="2">
    <location>
        <begin position="24"/>
        <end position="115"/>
    </location>
</feature>
<dbReference type="InterPro" id="IPR028096">
    <property type="entry name" value="EfeO_Cupredoxin"/>
</dbReference>
<dbReference type="PANTHER" id="PTHR36507">
    <property type="entry name" value="BLL1555 PROTEIN"/>
    <property type="match status" value="1"/>
</dbReference>
<organism evidence="3 4">
    <name type="scientific">Leucobacter weissii</name>
    <dbReference type="NCBI Taxonomy" id="1983706"/>
    <lineage>
        <taxon>Bacteria</taxon>
        <taxon>Bacillati</taxon>
        <taxon>Actinomycetota</taxon>
        <taxon>Actinomycetes</taxon>
        <taxon>Micrococcales</taxon>
        <taxon>Microbacteriaceae</taxon>
        <taxon>Leucobacter</taxon>
    </lineage>
</organism>
<feature type="signal peptide" evidence="1">
    <location>
        <begin position="1"/>
        <end position="23"/>
    </location>
</feature>
<evidence type="ECO:0000313" key="4">
    <source>
        <dbReference type="Proteomes" id="UP000664382"/>
    </source>
</evidence>
<dbReference type="PROSITE" id="PS51257">
    <property type="entry name" value="PROKAR_LIPOPROTEIN"/>
    <property type="match status" value="1"/>
</dbReference>
<dbReference type="Pfam" id="PF13473">
    <property type="entry name" value="Cupredoxin_1"/>
    <property type="match status" value="1"/>
</dbReference>
<dbReference type="Proteomes" id="UP000664382">
    <property type="component" value="Unassembled WGS sequence"/>
</dbReference>
<evidence type="ECO:0000313" key="3">
    <source>
        <dbReference type="EMBL" id="MBO1900686.1"/>
    </source>
</evidence>
<evidence type="ECO:0000259" key="2">
    <source>
        <dbReference type="Pfam" id="PF13473"/>
    </source>
</evidence>
<dbReference type="SUPFAM" id="SSF49503">
    <property type="entry name" value="Cupredoxins"/>
    <property type="match status" value="1"/>
</dbReference>
<dbReference type="InterPro" id="IPR052721">
    <property type="entry name" value="ET_Amicyanin"/>
</dbReference>